<protein>
    <submittedName>
        <fullName evidence="1">40049_t:CDS:1</fullName>
    </submittedName>
</protein>
<sequence length="192" mass="22269">MTMDLCETSNIEWNDPDNTYDCLNSDFSLATDSVSETSLVLNDNNSHKFFFNYEALQKTRKSIYNIDDDVTMNNIKDDSSFISSKRNSTDFNALEEDYEIDDIPCENLVPCVDEEIQCCPNYEKSRYRLRSLRQLIGTWEIDESVIGPSIFTNQMFLKFENIFYNLSACNEKEVGVDKVYEELVKLIEPGCQ</sequence>
<gene>
    <name evidence="1" type="ORF">GMARGA_LOCUS27815</name>
</gene>
<name>A0ABN7WAB9_GIGMA</name>
<keyword evidence="2" id="KW-1185">Reference proteome</keyword>
<comment type="caution">
    <text evidence="1">The sequence shown here is derived from an EMBL/GenBank/DDBJ whole genome shotgun (WGS) entry which is preliminary data.</text>
</comment>
<accession>A0ABN7WAB9</accession>
<proteinExistence type="predicted"/>
<evidence type="ECO:0000313" key="1">
    <source>
        <dbReference type="EMBL" id="CAG8821371.1"/>
    </source>
</evidence>
<reference evidence="1 2" key="1">
    <citation type="submission" date="2021-06" db="EMBL/GenBank/DDBJ databases">
        <authorList>
            <person name="Kallberg Y."/>
            <person name="Tangrot J."/>
            <person name="Rosling A."/>
        </authorList>
    </citation>
    <scope>NUCLEOTIDE SEQUENCE [LARGE SCALE GENOMIC DNA]</scope>
    <source>
        <strain evidence="1 2">120-4 pot B 10/14</strain>
    </source>
</reference>
<organism evidence="1 2">
    <name type="scientific">Gigaspora margarita</name>
    <dbReference type="NCBI Taxonomy" id="4874"/>
    <lineage>
        <taxon>Eukaryota</taxon>
        <taxon>Fungi</taxon>
        <taxon>Fungi incertae sedis</taxon>
        <taxon>Mucoromycota</taxon>
        <taxon>Glomeromycotina</taxon>
        <taxon>Glomeromycetes</taxon>
        <taxon>Diversisporales</taxon>
        <taxon>Gigasporaceae</taxon>
        <taxon>Gigaspora</taxon>
    </lineage>
</organism>
<dbReference type="EMBL" id="CAJVQB010034584">
    <property type="protein sequence ID" value="CAG8821371.1"/>
    <property type="molecule type" value="Genomic_DNA"/>
</dbReference>
<dbReference type="Proteomes" id="UP000789901">
    <property type="component" value="Unassembled WGS sequence"/>
</dbReference>
<feature type="non-terminal residue" evidence="1">
    <location>
        <position position="192"/>
    </location>
</feature>
<evidence type="ECO:0000313" key="2">
    <source>
        <dbReference type="Proteomes" id="UP000789901"/>
    </source>
</evidence>